<evidence type="ECO:0000256" key="1">
    <source>
        <dbReference type="SAM" id="MobiDB-lite"/>
    </source>
</evidence>
<evidence type="ECO:0000313" key="2">
    <source>
        <dbReference type="EMBL" id="CCC99403.1"/>
    </source>
</evidence>
<dbReference type="RefSeq" id="WP_014241576.1">
    <property type="nucleotide sequence ID" value="NC_016617.1"/>
</dbReference>
<feature type="region of interest" description="Disordered" evidence="1">
    <location>
        <begin position="147"/>
        <end position="170"/>
    </location>
</feature>
<name>A0A9P1JTH5_9PROT</name>
<dbReference type="EMBL" id="HE577327">
    <property type="protein sequence ID" value="CCC99403.1"/>
    <property type="molecule type" value="Genomic_DNA"/>
</dbReference>
<protein>
    <submittedName>
        <fullName evidence="2">Uncharacterized protein</fullName>
    </submittedName>
</protein>
<dbReference type="Proteomes" id="UP000007319">
    <property type="component" value="Chromosome"/>
</dbReference>
<reference evidence="2 3" key="1">
    <citation type="journal article" date="2011" name="PLoS Genet.">
        <title>Azospirillum genomes reveal transition of bacteria from aquatic to terrestrial environments.</title>
        <authorList>
            <person name="Wisniewski-Dye F."/>
            <person name="Borziak K."/>
            <person name="Khalsa-Moyers G."/>
            <person name="Alexandre G."/>
            <person name="Sukharnikov L.O."/>
            <person name="Wuichet K."/>
            <person name="Hurst G.B."/>
            <person name="McDonald W.H."/>
            <person name="Robertson J.S."/>
            <person name="Barbe V."/>
            <person name="Calteau A."/>
            <person name="Rouy Z."/>
            <person name="Mangenot S."/>
            <person name="Prigent-Combaret C."/>
            <person name="Normand P."/>
            <person name="Boyer M."/>
            <person name="Siguier P."/>
            <person name="Dessaux Y."/>
            <person name="Elmerich C."/>
            <person name="Condemine G."/>
            <person name="Krishnen G."/>
            <person name="Kennedy I."/>
            <person name="Paterson A.H."/>
            <person name="Gonzalez V."/>
            <person name="Mavingui P."/>
            <person name="Zhulin I.B."/>
        </authorList>
    </citation>
    <scope>NUCLEOTIDE SEQUENCE [LARGE SCALE GENOMIC DNA]</scope>
    <source>
        <strain evidence="2 3">Sp245</strain>
    </source>
</reference>
<dbReference type="KEGG" id="abs:AZOBR_200108"/>
<sequence>MDGSTFVGMVEVTEDQFRGSLKLPLFNGPRMGQEWNAPERGEFPAGKRADWRNSMFGPAVATRIITPTGTRYWVHSSIPIRTVAEAMAFLDASMDKARDIVLEMDRAAERKRAKAKGMTLEQYRSYVKAKEMEDRLARARKAREDERRAIFNLPSPGEEPRYPGRYGAVE</sequence>
<evidence type="ECO:0000313" key="3">
    <source>
        <dbReference type="Proteomes" id="UP000007319"/>
    </source>
</evidence>
<gene>
    <name evidence="2" type="ORF">AZOBR_200108</name>
</gene>
<keyword evidence="3" id="KW-1185">Reference proteome</keyword>
<accession>A0A9P1JTH5</accession>
<organism evidence="2 3">
    <name type="scientific">Azospirillum baldaniorum</name>
    <dbReference type="NCBI Taxonomy" id="1064539"/>
    <lineage>
        <taxon>Bacteria</taxon>
        <taxon>Pseudomonadati</taxon>
        <taxon>Pseudomonadota</taxon>
        <taxon>Alphaproteobacteria</taxon>
        <taxon>Rhodospirillales</taxon>
        <taxon>Azospirillaceae</taxon>
        <taxon>Azospirillum</taxon>
    </lineage>
</organism>
<dbReference type="AlphaFoldDB" id="A0A9P1JTH5"/>
<proteinExistence type="predicted"/>